<name>A0A0A9D2P5_ARUDO</name>
<reference evidence="1" key="2">
    <citation type="journal article" date="2015" name="Data Brief">
        <title>Shoot transcriptome of the giant reed, Arundo donax.</title>
        <authorList>
            <person name="Barrero R.A."/>
            <person name="Guerrero F.D."/>
            <person name="Moolhuijzen P."/>
            <person name="Goolsby J.A."/>
            <person name="Tidwell J."/>
            <person name="Bellgard S.E."/>
            <person name="Bellgard M.I."/>
        </authorList>
    </citation>
    <scope>NUCLEOTIDE SEQUENCE</scope>
    <source>
        <tissue evidence="1">Shoot tissue taken approximately 20 cm above the soil surface</tissue>
    </source>
</reference>
<evidence type="ECO:0000313" key="1">
    <source>
        <dbReference type="EMBL" id="JAD78007.1"/>
    </source>
</evidence>
<dbReference type="EMBL" id="GBRH01219888">
    <property type="protein sequence ID" value="JAD78007.1"/>
    <property type="molecule type" value="Transcribed_RNA"/>
</dbReference>
<proteinExistence type="predicted"/>
<sequence length="72" mass="8022">MKAVLRVIFFHSVPLNILYRRDEVYPANTPMNTHKRTIAVMSPPRFAGDKNPSSANITVTSVIPKNCTPVPT</sequence>
<protein>
    <submittedName>
        <fullName evidence="1">Uncharacterized protein</fullName>
    </submittedName>
</protein>
<accession>A0A0A9D2P5</accession>
<reference evidence="1" key="1">
    <citation type="submission" date="2014-09" db="EMBL/GenBank/DDBJ databases">
        <authorList>
            <person name="Magalhaes I.L.F."/>
            <person name="Oliveira U."/>
            <person name="Santos F.R."/>
            <person name="Vidigal T.H.D.A."/>
            <person name="Brescovit A.D."/>
            <person name="Santos A.J."/>
        </authorList>
    </citation>
    <scope>NUCLEOTIDE SEQUENCE</scope>
    <source>
        <tissue evidence="1">Shoot tissue taken approximately 20 cm above the soil surface</tissue>
    </source>
</reference>
<dbReference type="AlphaFoldDB" id="A0A0A9D2P5"/>
<organism evidence="1">
    <name type="scientific">Arundo donax</name>
    <name type="common">Giant reed</name>
    <name type="synonym">Donax arundinaceus</name>
    <dbReference type="NCBI Taxonomy" id="35708"/>
    <lineage>
        <taxon>Eukaryota</taxon>
        <taxon>Viridiplantae</taxon>
        <taxon>Streptophyta</taxon>
        <taxon>Embryophyta</taxon>
        <taxon>Tracheophyta</taxon>
        <taxon>Spermatophyta</taxon>
        <taxon>Magnoliopsida</taxon>
        <taxon>Liliopsida</taxon>
        <taxon>Poales</taxon>
        <taxon>Poaceae</taxon>
        <taxon>PACMAD clade</taxon>
        <taxon>Arundinoideae</taxon>
        <taxon>Arundineae</taxon>
        <taxon>Arundo</taxon>
    </lineage>
</organism>